<protein>
    <submittedName>
        <fullName evidence="3">Uncharacterized protein</fullName>
    </submittedName>
</protein>
<feature type="compositionally biased region" description="Polar residues" evidence="2">
    <location>
        <begin position="401"/>
        <end position="425"/>
    </location>
</feature>
<reference evidence="3" key="1">
    <citation type="submission" date="2023-11" db="EMBL/GenBank/DDBJ databases">
        <title>Genome assemblies of two species of porcelain crab, Petrolisthes cinctipes and Petrolisthes manimaculis (Anomura: Porcellanidae).</title>
        <authorList>
            <person name="Angst P."/>
        </authorList>
    </citation>
    <scope>NUCLEOTIDE SEQUENCE</scope>
    <source>
        <strain evidence="3">PB745_02</strain>
        <tissue evidence="3">Gill</tissue>
    </source>
</reference>
<name>A0AAE1QC90_9EUCA</name>
<feature type="region of interest" description="Disordered" evidence="2">
    <location>
        <begin position="361"/>
        <end position="425"/>
    </location>
</feature>
<comment type="caution">
    <text evidence="3">The sequence shown here is derived from an EMBL/GenBank/DDBJ whole genome shotgun (WGS) entry which is preliminary data.</text>
</comment>
<evidence type="ECO:0000256" key="1">
    <source>
        <dbReference type="SAM" id="Coils"/>
    </source>
</evidence>
<proteinExistence type="predicted"/>
<accession>A0AAE1QC90</accession>
<sequence>MIASKTFAPIATILVRPKKSPKHDEVQRKADLTRWHHRKVSVDGPMITKPSKAATGRSSSVDYELQQLRNELVGVNTYNELLEIMVLERLSRLETDRTLAALQLRYDNMTAMFAEKQNEIDRLRATSTPIADPNITLALENNNSLISPLHSVNHSTHDASQSDLDITLPDTHMMTCPDPNLIHCSTYLMLPGSDMTQPSTELIQPVTDLTQPDPGFIQQGRDQFQSNVDLTRPYPDVEICQSRSTTRDERMDLGRTVDSGVADSMPEDTTLDSWMKDAEVILKRLIEFAMLEENNFLNQKEKTLIWHSIQHQHKLLCCQFPVLSSHWPAPQSGLVLQELGQAIQVLATRYNLDLLPQGQSEVTLPITSGPSEEKKTGGHVSNETHKTSNTITGKEKKTYSHNDGNSNIVDTRYASNSSTSHRVLD</sequence>
<feature type="compositionally biased region" description="Polar residues" evidence="2">
    <location>
        <begin position="361"/>
        <end position="370"/>
    </location>
</feature>
<feature type="coiled-coil region" evidence="1">
    <location>
        <begin position="99"/>
        <end position="126"/>
    </location>
</feature>
<gene>
    <name evidence="3" type="ORF">Pmani_005400</name>
</gene>
<evidence type="ECO:0000313" key="3">
    <source>
        <dbReference type="EMBL" id="KAK4323941.1"/>
    </source>
</evidence>
<keyword evidence="1" id="KW-0175">Coiled coil</keyword>
<evidence type="ECO:0000313" key="4">
    <source>
        <dbReference type="Proteomes" id="UP001292094"/>
    </source>
</evidence>
<keyword evidence="4" id="KW-1185">Reference proteome</keyword>
<dbReference type="Proteomes" id="UP001292094">
    <property type="component" value="Unassembled WGS sequence"/>
</dbReference>
<dbReference type="AlphaFoldDB" id="A0AAE1QC90"/>
<dbReference type="EMBL" id="JAWZYT010000401">
    <property type="protein sequence ID" value="KAK4323941.1"/>
    <property type="molecule type" value="Genomic_DNA"/>
</dbReference>
<organism evidence="3 4">
    <name type="scientific">Petrolisthes manimaculis</name>
    <dbReference type="NCBI Taxonomy" id="1843537"/>
    <lineage>
        <taxon>Eukaryota</taxon>
        <taxon>Metazoa</taxon>
        <taxon>Ecdysozoa</taxon>
        <taxon>Arthropoda</taxon>
        <taxon>Crustacea</taxon>
        <taxon>Multicrustacea</taxon>
        <taxon>Malacostraca</taxon>
        <taxon>Eumalacostraca</taxon>
        <taxon>Eucarida</taxon>
        <taxon>Decapoda</taxon>
        <taxon>Pleocyemata</taxon>
        <taxon>Anomura</taxon>
        <taxon>Galatheoidea</taxon>
        <taxon>Porcellanidae</taxon>
        <taxon>Petrolisthes</taxon>
    </lineage>
</organism>
<evidence type="ECO:0000256" key="2">
    <source>
        <dbReference type="SAM" id="MobiDB-lite"/>
    </source>
</evidence>
<feature type="compositionally biased region" description="Basic and acidic residues" evidence="2">
    <location>
        <begin position="371"/>
        <end position="386"/>
    </location>
</feature>